<dbReference type="CDD" id="cd15482">
    <property type="entry name" value="Sialidase_non-viral"/>
    <property type="match status" value="1"/>
</dbReference>
<sequence>MKQLSNRILFLLFIISAAISFLFNSSQVSTIIHDNTKRESGAKTALEFINRMRSYPANDIPRSKFMEAYIKDKTQLRKTNVSIQESEPWKAMGPLNVPGRTISLAVNPQNSNTLYAGAATGGLWRTYNSTNGANWQRVTTGFPTLGVMAIAIDPNDSLNMLIGTGETYGRSQSIGGYVWRTSRGSYGIGILKTTDGGASWTKSLDWTFDQRRGIQDIALNPFNSQTVFAATSEGIYRSYDQGNNWDNVYSVEMAQDIVIHLADTNKILVSTGNLGSPDAGIYRSLDGGNSWTKLGGIPTYTGKTLMDIYRSNPNVVYADVADSLAAIGLYKTTNFGDTWTKINSIDVARYQGFFAHWVAVHPTDENKIVQAGVDIYKSSNGGVNLTTVYGPHVDHHNYAHDPNFNSVLYIACDGGVYRSANFGESYSNIGYGLQSSQFYNGFSSSYSDSNFALGGLQDNNTVVYRGTKNWDRVIGGDGSWSATNSLNDNTVYGSWQYGNIQRSKDKGYSFNNITNGLSGNTAFITPYVISQTNPSILYAGFRQIFKTENSGDSWSAVSNTLDGNEVLSMAVSAQTPDVVFVGTAPVAARSHIFATLDGGSNWSDVTNGLPDRYPMDITIDPNDQNTVYAVFGGYGSGHIYKSINSGNSWADITGTLPDVPTLSVAIDPFNSDYVYVGSDLGVFVSDDGGTSWNDFNEGLPEAVMAMDLNISHANRTLWVATHGNGAYRRPLLFVPEFYLTINMLDFSTSILKGEELSFKASIRNAGNNSQTENYSIEARLIDPDGNEVYSDTQTFCCLGPNESITITFADSYTPQTPGQLSFELIKFGNSQLPGNDTLYQTITVIEASSILQANVQKITKSYSQIVGGTTFNGDDVQKILSLPFKFGFDDY</sequence>
<dbReference type="InterPro" id="IPR036278">
    <property type="entry name" value="Sialidase_sf"/>
</dbReference>
<dbReference type="Pfam" id="PF15902">
    <property type="entry name" value="Sortilin-Vps10"/>
    <property type="match status" value="1"/>
</dbReference>
<gene>
    <name evidence="3" type="ORF">MNBD_IGNAVI01-2424</name>
</gene>
<dbReference type="EMBL" id="UOGD01000189">
    <property type="protein sequence ID" value="VAX21188.1"/>
    <property type="molecule type" value="Genomic_DNA"/>
</dbReference>
<reference evidence="3" key="1">
    <citation type="submission" date="2018-06" db="EMBL/GenBank/DDBJ databases">
        <authorList>
            <person name="Zhirakovskaya E."/>
        </authorList>
    </citation>
    <scope>NUCLEOTIDE SEQUENCE</scope>
</reference>
<evidence type="ECO:0000259" key="2">
    <source>
        <dbReference type="Pfam" id="PF15902"/>
    </source>
</evidence>
<feature type="domain" description="Sortilin N-terminal" evidence="2">
    <location>
        <begin position="191"/>
        <end position="294"/>
    </location>
</feature>
<dbReference type="SUPFAM" id="SSF110296">
    <property type="entry name" value="Oligoxyloglucan reducing end-specific cellobiohydrolase"/>
    <property type="match status" value="1"/>
</dbReference>
<dbReference type="PANTHER" id="PTHR43739">
    <property type="entry name" value="XYLOGLUCANASE (EUROFUNG)"/>
    <property type="match status" value="1"/>
</dbReference>
<organism evidence="3">
    <name type="scientific">hydrothermal vent metagenome</name>
    <dbReference type="NCBI Taxonomy" id="652676"/>
    <lineage>
        <taxon>unclassified sequences</taxon>
        <taxon>metagenomes</taxon>
        <taxon>ecological metagenomes</taxon>
    </lineage>
</organism>
<dbReference type="AlphaFoldDB" id="A0A3B1CB71"/>
<feature type="non-terminal residue" evidence="3">
    <location>
        <position position="891"/>
    </location>
</feature>
<proteinExistence type="predicted"/>
<dbReference type="InterPro" id="IPR052025">
    <property type="entry name" value="Xyloglucanase_GH74"/>
</dbReference>
<keyword evidence="1" id="KW-0677">Repeat</keyword>
<dbReference type="InterPro" id="IPR015943">
    <property type="entry name" value="WD40/YVTN_repeat-like_dom_sf"/>
</dbReference>
<dbReference type="Gene3D" id="2.130.10.10">
    <property type="entry name" value="YVTN repeat-like/Quinoprotein amine dehydrogenase"/>
    <property type="match status" value="5"/>
</dbReference>
<name>A0A3B1CB71_9ZZZZ</name>
<evidence type="ECO:0000313" key="3">
    <source>
        <dbReference type="EMBL" id="VAX21188.1"/>
    </source>
</evidence>
<dbReference type="InterPro" id="IPR031778">
    <property type="entry name" value="Sortilin_N"/>
</dbReference>
<accession>A0A3B1CB71</accession>
<evidence type="ECO:0000256" key="1">
    <source>
        <dbReference type="ARBA" id="ARBA00022737"/>
    </source>
</evidence>
<dbReference type="PANTHER" id="PTHR43739:SF5">
    <property type="entry name" value="EXO-ALPHA-SIALIDASE"/>
    <property type="match status" value="1"/>
</dbReference>
<dbReference type="GO" id="GO:0010411">
    <property type="term" value="P:xyloglucan metabolic process"/>
    <property type="evidence" value="ECO:0007669"/>
    <property type="project" value="TreeGrafter"/>
</dbReference>
<dbReference type="SUPFAM" id="SSF50939">
    <property type="entry name" value="Sialidases"/>
    <property type="match status" value="1"/>
</dbReference>
<protein>
    <recommendedName>
        <fullName evidence="2">Sortilin N-terminal domain-containing protein</fullName>
    </recommendedName>
</protein>